<reference evidence="4 5" key="1">
    <citation type="submission" date="2024-02" db="EMBL/GenBank/DDBJ databases">
        <title>Marinospirillum sp. MEB 164 isolated from Lonar lake sediment.</title>
        <authorList>
            <person name="Joshi A."/>
            <person name="Thite S."/>
        </authorList>
    </citation>
    <scope>NUCLEOTIDE SEQUENCE [LARGE SCALE GENOMIC DNA]</scope>
    <source>
        <strain evidence="4 5">MEB164</strain>
    </source>
</reference>
<keyword evidence="2" id="KW-0012">Acyltransferase</keyword>
<sequence>MEQQAWRSAELADLPALLALEQQAFQGDRLTRRQLRWLIQKGHAQLDLLQIKKDACWQLAGYVLLLFHRGTSLARLYSLAVAPDWQGQGLGQLLLARAETLALAEGCAMVRLEVRQDNLVALKLYQQQGYRRFAQYADYYEDHSPAWRLQKRLRKAPEGVQRHVPYYQQTLPFTCGPAALLMAMGAQQAETRLDQRHELQLWREATSIFMTSGHGGCGPRGLALAAWRRGFAVSLWVNQEGPLFTKGVRSPMKKEVLEKVHQDFSEQLAEQGIEEQRIAISLQDMQQALEAGWIPLILMSSWRMSRSKSPHWVVVTALDAQFVYIHDPEIDEEDQKSCLDTQQVPITHLEFERMACFGQEKLRACVLVGPVRAA</sequence>
<accession>A0ABW8PU61</accession>
<dbReference type="PROSITE" id="PS51186">
    <property type="entry name" value="GNAT"/>
    <property type="match status" value="1"/>
</dbReference>
<feature type="domain" description="N-acetyltransferase" evidence="3">
    <location>
        <begin position="4"/>
        <end position="154"/>
    </location>
</feature>
<evidence type="ECO:0000313" key="5">
    <source>
        <dbReference type="Proteomes" id="UP001621714"/>
    </source>
</evidence>
<evidence type="ECO:0000256" key="1">
    <source>
        <dbReference type="ARBA" id="ARBA00022679"/>
    </source>
</evidence>
<dbReference type="InterPro" id="IPR000182">
    <property type="entry name" value="GNAT_dom"/>
</dbReference>
<dbReference type="InterPro" id="IPR016181">
    <property type="entry name" value="Acyl_CoA_acyltransferase"/>
</dbReference>
<evidence type="ECO:0000259" key="3">
    <source>
        <dbReference type="PROSITE" id="PS51186"/>
    </source>
</evidence>
<dbReference type="Pfam" id="PF11814">
    <property type="entry name" value="DUF3335"/>
    <property type="match status" value="1"/>
</dbReference>
<dbReference type="Proteomes" id="UP001621714">
    <property type="component" value="Unassembled WGS sequence"/>
</dbReference>
<gene>
    <name evidence="4" type="ORF">V6U78_00045</name>
</gene>
<evidence type="ECO:0000256" key="2">
    <source>
        <dbReference type="ARBA" id="ARBA00023315"/>
    </source>
</evidence>
<comment type="caution">
    <text evidence="4">The sequence shown here is derived from an EMBL/GenBank/DDBJ whole genome shotgun (WGS) entry which is preliminary data.</text>
</comment>
<protein>
    <submittedName>
        <fullName evidence="4">Peptidase C39 family protein</fullName>
    </submittedName>
</protein>
<dbReference type="PANTHER" id="PTHR43420">
    <property type="entry name" value="ACETYLTRANSFERASE"/>
    <property type="match status" value="1"/>
</dbReference>
<name>A0ABW8PU61_9GAMM</name>
<dbReference type="InterPro" id="IPR021770">
    <property type="entry name" value="DUF3335"/>
</dbReference>
<keyword evidence="5" id="KW-1185">Reference proteome</keyword>
<organism evidence="4 5">
    <name type="scientific">Marinospirillum alkalitolerans</name>
    <dbReference type="NCBI Taxonomy" id="3123374"/>
    <lineage>
        <taxon>Bacteria</taxon>
        <taxon>Pseudomonadati</taxon>
        <taxon>Pseudomonadota</taxon>
        <taxon>Gammaproteobacteria</taxon>
        <taxon>Oceanospirillales</taxon>
        <taxon>Oceanospirillaceae</taxon>
        <taxon>Marinospirillum</taxon>
    </lineage>
</organism>
<dbReference type="Gene3D" id="3.40.630.30">
    <property type="match status" value="1"/>
</dbReference>
<dbReference type="SUPFAM" id="SSF55729">
    <property type="entry name" value="Acyl-CoA N-acyltransferases (Nat)"/>
    <property type="match status" value="1"/>
</dbReference>
<evidence type="ECO:0000313" key="4">
    <source>
        <dbReference type="EMBL" id="MFK7159424.1"/>
    </source>
</evidence>
<dbReference type="RefSeq" id="WP_405335706.1">
    <property type="nucleotide sequence ID" value="NZ_JBANFI010000001.1"/>
</dbReference>
<dbReference type="EMBL" id="JBANFI010000001">
    <property type="protein sequence ID" value="MFK7159424.1"/>
    <property type="molecule type" value="Genomic_DNA"/>
</dbReference>
<dbReference type="InterPro" id="IPR050680">
    <property type="entry name" value="YpeA/RimI_acetyltransf"/>
</dbReference>
<keyword evidence="1" id="KW-0808">Transferase</keyword>
<dbReference type="Pfam" id="PF00583">
    <property type="entry name" value="Acetyltransf_1"/>
    <property type="match status" value="1"/>
</dbReference>
<proteinExistence type="predicted"/>